<dbReference type="AlphaFoldDB" id="A0A2P6RNS5"/>
<reference evidence="1 2" key="1">
    <citation type="journal article" date="2018" name="Nat. Genet.">
        <title>The Rosa genome provides new insights in the design of modern roses.</title>
        <authorList>
            <person name="Bendahmane M."/>
        </authorList>
    </citation>
    <scope>NUCLEOTIDE SEQUENCE [LARGE SCALE GENOMIC DNA]</scope>
    <source>
        <strain evidence="2">cv. Old Blush</strain>
    </source>
</reference>
<proteinExistence type="predicted"/>
<dbReference type="EMBL" id="PDCK01000040">
    <property type="protein sequence ID" value="PRQ48086.1"/>
    <property type="molecule type" value="Genomic_DNA"/>
</dbReference>
<dbReference type="Proteomes" id="UP000238479">
    <property type="component" value="Chromosome 2"/>
</dbReference>
<keyword evidence="2" id="KW-1185">Reference proteome</keyword>
<evidence type="ECO:0000313" key="1">
    <source>
        <dbReference type="EMBL" id="PRQ48086.1"/>
    </source>
</evidence>
<protein>
    <submittedName>
        <fullName evidence="1">Uncharacterized protein</fullName>
    </submittedName>
</protein>
<comment type="caution">
    <text evidence="1">The sequence shown here is derived from an EMBL/GenBank/DDBJ whole genome shotgun (WGS) entry which is preliminary data.</text>
</comment>
<accession>A0A2P6RNS5</accession>
<gene>
    <name evidence="1" type="ORF">RchiOBHm_Chr2g0106791</name>
</gene>
<organism evidence="1 2">
    <name type="scientific">Rosa chinensis</name>
    <name type="common">China rose</name>
    <dbReference type="NCBI Taxonomy" id="74649"/>
    <lineage>
        <taxon>Eukaryota</taxon>
        <taxon>Viridiplantae</taxon>
        <taxon>Streptophyta</taxon>
        <taxon>Embryophyta</taxon>
        <taxon>Tracheophyta</taxon>
        <taxon>Spermatophyta</taxon>
        <taxon>Magnoliopsida</taxon>
        <taxon>eudicotyledons</taxon>
        <taxon>Gunneridae</taxon>
        <taxon>Pentapetalae</taxon>
        <taxon>rosids</taxon>
        <taxon>fabids</taxon>
        <taxon>Rosales</taxon>
        <taxon>Rosaceae</taxon>
        <taxon>Rosoideae</taxon>
        <taxon>Rosoideae incertae sedis</taxon>
        <taxon>Rosa</taxon>
    </lineage>
</organism>
<evidence type="ECO:0000313" key="2">
    <source>
        <dbReference type="Proteomes" id="UP000238479"/>
    </source>
</evidence>
<name>A0A2P6RNS5_ROSCH</name>
<sequence length="58" mass="6771">MNRLYCKFNKPTKAIKNTCFVDAVKPYQGKTSAWPFLLKDQIQITNETDYKFTTLGLH</sequence>
<dbReference type="Gramene" id="PRQ48086">
    <property type="protein sequence ID" value="PRQ48086"/>
    <property type="gene ID" value="RchiOBHm_Chr2g0106791"/>
</dbReference>